<evidence type="ECO:0000313" key="9">
    <source>
        <dbReference type="Proteomes" id="UP001139353"/>
    </source>
</evidence>
<dbReference type="InterPro" id="IPR029787">
    <property type="entry name" value="Nucleotide_cyclase"/>
</dbReference>
<accession>A0A9X2C0J9</accession>
<feature type="modified residue" description="4-aspartylphosphate" evidence="2">
    <location>
        <position position="58"/>
    </location>
</feature>
<dbReference type="PROSITE" id="PS50110">
    <property type="entry name" value="RESPONSE_REGULATORY"/>
    <property type="match status" value="2"/>
</dbReference>
<feature type="domain" description="PAS" evidence="4">
    <location>
        <begin position="275"/>
        <end position="348"/>
    </location>
</feature>
<dbReference type="InterPro" id="IPR000014">
    <property type="entry name" value="PAS"/>
</dbReference>
<dbReference type="GO" id="GO:0071111">
    <property type="term" value="F:cyclic-guanylate-specific phosphodiesterase activity"/>
    <property type="evidence" value="ECO:0007669"/>
    <property type="project" value="UniProtKB-EC"/>
</dbReference>
<feature type="domain" description="PAC" evidence="5">
    <location>
        <begin position="349"/>
        <end position="401"/>
    </location>
</feature>
<dbReference type="InterPro" id="IPR043128">
    <property type="entry name" value="Rev_trsase/Diguanyl_cyclase"/>
</dbReference>
<evidence type="ECO:0000259" key="5">
    <source>
        <dbReference type="PROSITE" id="PS50113"/>
    </source>
</evidence>
<comment type="caution">
    <text evidence="8">The sequence shown here is derived from an EMBL/GenBank/DDBJ whole genome shotgun (WGS) entry which is preliminary data.</text>
</comment>
<evidence type="ECO:0000256" key="2">
    <source>
        <dbReference type="PROSITE-ProRule" id="PRU00169"/>
    </source>
</evidence>
<dbReference type="InterPro" id="IPR011006">
    <property type="entry name" value="CheY-like_superfamily"/>
</dbReference>
<feature type="domain" description="EAL" evidence="6">
    <location>
        <begin position="575"/>
        <end position="830"/>
    </location>
</feature>
<dbReference type="InterPro" id="IPR035919">
    <property type="entry name" value="EAL_sf"/>
</dbReference>
<dbReference type="Pfam" id="PF00072">
    <property type="entry name" value="Response_reg"/>
    <property type="match status" value="2"/>
</dbReference>
<proteinExistence type="predicted"/>
<dbReference type="CDD" id="cd01948">
    <property type="entry name" value="EAL"/>
    <property type="match status" value="1"/>
</dbReference>
<dbReference type="NCBIfam" id="TIGR00254">
    <property type="entry name" value="GGDEF"/>
    <property type="match status" value="1"/>
</dbReference>
<name>A0A9X2C0J9_9BURK</name>
<dbReference type="InterPro" id="IPR052155">
    <property type="entry name" value="Biofilm_reg_signaling"/>
</dbReference>
<dbReference type="AlphaFoldDB" id="A0A9X2C0J9"/>
<dbReference type="InterPro" id="IPR001610">
    <property type="entry name" value="PAC"/>
</dbReference>
<dbReference type="PANTHER" id="PTHR44757">
    <property type="entry name" value="DIGUANYLATE CYCLASE DGCP"/>
    <property type="match status" value="1"/>
</dbReference>
<dbReference type="NCBIfam" id="TIGR00229">
    <property type="entry name" value="sensory_box"/>
    <property type="match status" value="1"/>
</dbReference>
<dbReference type="EMBL" id="JAJLJH010000001">
    <property type="protein sequence ID" value="MCK9684814.1"/>
    <property type="molecule type" value="Genomic_DNA"/>
</dbReference>
<feature type="domain" description="Response regulatory" evidence="3">
    <location>
        <begin position="2"/>
        <end position="123"/>
    </location>
</feature>
<gene>
    <name evidence="8" type="ORF">LPC04_03740</name>
</gene>
<dbReference type="PROSITE" id="PS50887">
    <property type="entry name" value="GGDEF"/>
    <property type="match status" value="1"/>
</dbReference>
<protein>
    <submittedName>
        <fullName evidence="8">EAL domain-containing protein</fullName>
    </submittedName>
</protein>
<organism evidence="8 9">
    <name type="scientific">Scleromatobacter humisilvae</name>
    <dbReference type="NCBI Taxonomy" id="2897159"/>
    <lineage>
        <taxon>Bacteria</taxon>
        <taxon>Pseudomonadati</taxon>
        <taxon>Pseudomonadota</taxon>
        <taxon>Betaproteobacteria</taxon>
        <taxon>Burkholderiales</taxon>
        <taxon>Sphaerotilaceae</taxon>
        <taxon>Scleromatobacter</taxon>
    </lineage>
</organism>
<dbReference type="InterPro" id="IPR000160">
    <property type="entry name" value="GGDEF_dom"/>
</dbReference>
<dbReference type="Gene3D" id="3.30.450.20">
    <property type="entry name" value="PAS domain"/>
    <property type="match status" value="1"/>
</dbReference>
<dbReference type="CDD" id="cd00156">
    <property type="entry name" value="REC"/>
    <property type="match status" value="1"/>
</dbReference>
<dbReference type="SMART" id="SM00086">
    <property type="entry name" value="PAC"/>
    <property type="match status" value="1"/>
</dbReference>
<dbReference type="RefSeq" id="WP_275680836.1">
    <property type="nucleotide sequence ID" value="NZ_JAJLJH010000001.1"/>
</dbReference>
<dbReference type="PROSITE" id="PS50883">
    <property type="entry name" value="EAL"/>
    <property type="match status" value="1"/>
</dbReference>
<dbReference type="GO" id="GO:0071732">
    <property type="term" value="P:cellular response to nitric oxide"/>
    <property type="evidence" value="ECO:0007669"/>
    <property type="project" value="UniProtKB-ARBA"/>
</dbReference>
<dbReference type="FunFam" id="3.30.70.270:FF:000001">
    <property type="entry name" value="Diguanylate cyclase domain protein"/>
    <property type="match status" value="1"/>
</dbReference>
<dbReference type="PROSITE" id="PS50112">
    <property type="entry name" value="PAS"/>
    <property type="match status" value="1"/>
</dbReference>
<feature type="domain" description="GGDEF" evidence="7">
    <location>
        <begin position="433"/>
        <end position="566"/>
    </location>
</feature>
<dbReference type="SMART" id="SM00448">
    <property type="entry name" value="REC"/>
    <property type="match status" value="2"/>
</dbReference>
<dbReference type="SUPFAM" id="SSF141868">
    <property type="entry name" value="EAL domain-like"/>
    <property type="match status" value="1"/>
</dbReference>
<sequence length="842" mass="93279">MRVLYVEDNEQDADLTCRRLARLAPDIAIETVHTLADARERLAAQELAGTLPDVLLVDMRLPDGNGLELLGEVRQRGLGVAVVMLTGSGDEALVVTALRSGADDYVVKAGSYIERLPATLADVVETFREASVHRSTPILVLYAEPSASDVDLLQRHLARYAPHVQVEAVSSAQEALARLPPEVESGPDVLLLDFKLPGMNALDVVREVRHERHLNVPIIVITGHGDETSAAQTLKLGATDYLVKQDDLLHRLPVAIENAWYRAQLERERGALRESEERFRQMAESIGDVFYLSDPKRRLALYVSPAFERIFRMPVSAVYADWRAWLAHVHEDDRETVRQHMDRLHQGELEVEFRVCPPGGETRFVVMRVYVVRDGAGRDVRRAGVIQDITERKAQDARIEHLAYHDSLTGLPNRTMLMDRLGQALSQAQRLDQQLAVLFIDLDRFKLVNDSLGHHVGDQLLQEIARRLRTTLRDADTVARVGGDEFQVVVANVGGPTGAARIAEKLMRALGEPFTLEGQELHVTASLGLSLFPRDGDSGALLLKYADIALYEAKGEGRNAYRFFSPEMNAQAHGRLRLENDLRRAVERHELELHYQPQLDLATGEVCAVEALVRWRHPVRGLVLPNAFIPMAEETGLVLGIGEWVLNEACRQVAQWQREGVADGLRVAVNISARQLQRAGLDTAVRRALSLSGLPAPCLELEITESSVMLDPLHAQSVLQSLRELGVLLSIDDFGTGYSSLAYLKRLPLDRLKIDRSFIGGIPTDSDDAAIVETIIVMTHKLGLRVIAEGVETLEQRLQLVNQGCDEMQGFLLAHPVPAEELPPLLERLKEAAAAARPAGPA</sequence>
<dbReference type="SUPFAM" id="SSF55785">
    <property type="entry name" value="PYP-like sensor domain (PAS domain)"/>
    <property type="match status" value="1"/>
</dbReference>
<evidence type="ECO:0000259" key="3">
    <source>
        <dbReference type="PROSITE" id="PS50110"/>
    </source>
</evidence>
<dbReference type="Pfam" id="PF00990">
    <property type="entry name" value="GGDEF"/>
    <property type="match status" value="1"/>
</dbReference>
<feature type="domain" description="Response regulatory" evidence="3">
    <location>
        <begin position="139"/>
        <end position="259"/>
    </location>
</feature>
<dbReference type="InterPro" id="IPR001633">
    <property type="entry name" value="EAL_dom"/>
</dbReference>
<keyword evidence="9" id="KW-1185">Reference proteome</keyword>
<evidence type="ECO:0000256" key="1">
    <source>
        <dbReference type="ARBA" id="ARBA00051114"/>
    </source>
</evidence>
<dbReference type="CDD" id="cd00130">
    <property type="entry name" value="PAS"/>
    <property type="match status" value="1"/>
</dbReference>
<comment type="catalytic activity">
    <reaction evidence="1">
        <text>3',3'-c-di-GMP + H2O = 5'-phosphoguanylyl(3'-&gt;5')guanosine + H(+)</text>
        <dbReference type="Rhea" id="RHEA:24902"/>
        <dbReference type="ChEBI" id="CHEBI:15377"/>
        <dbReference type="ChEBI" id="CHEBI:15378"/>
        <dbReference type="ChEBI" id="CHEBI:58754"/>
        <dbReference type="ChEBI" id="CHEBI:58805"/>
        <dbReference type="EC" id="3.1.4.52"/>
    </reaction>
    <physiologicalReaction direction="left-to-right" evidence="1">
        <dbReference type="Rhea" id="RHEA:24903"/>
    </physiologicalReaction>
</comment>
<dbReference type="SMART" id="SM00091">
    <property type="entry name" value="PAS"/>
    <property type="match status" value="1"/>
</dbReference>
<dbReference type="SUPFAM" id="SSF52172">
    <property type="entry name" value="CheY-like"/>
    <property type="match status" value="2"/>
</dbReference>
<dbReference type="Pfam" id="PF08447">
    <property type="entry name" value="PAS_3"/>
    <property type="match status" value="1"/>
</dbReference>
<dbReference type="InterPro" id="IPR001789">
    <property type="entry name" value="Sig_transdc_resp-reg_receiver"/>
</dbReference>
<evidence type="ECO:0000259" key="6">
    <source>
        <dbReference type="PROSITE" id="PS50883"/>
    </source>
</evidence>
<reference evidence="8" key="1">
    <citation type="submission" date="2021-11" db="EMBL/GenBank/DDBJ databases">
        <title>BS-T2-15 a new species belonging to the Comamonadaceae family isolated from the soil of a French oak forest.</title>
        <authorList>
            <person name="Mieszkin S."/>
            <person name="Alain K."/>
        </authorList>
    </citation>
    <scope>NUCLEOTIDE SEQUENCE</scope>
    <source>
        <strain evidence="8">BS-T2-15</strain>
    </source>
</reference>
<dbReference type="SUPFAM" id="SSF55073">
    <property type="entry name" value="Nucleotide cyclase"/>
    <property type="match status" value="1"/>
</dbReference>
<dbReference type="CDD" id="cd01949">
    <property type="entry name" value="GGDEF"/>
    <property type="match status" value="1"/>
</dbReference>
<dbReference type="PROSITE" id="PS50113">
    <property type="entry name" value="PAC"/>
    <property type="match status" value="1"/>
</dbReference>
<dbReference type="InterPro" id="IPR000700">
    <property type="entry name" value="PAS-assoc_C"/>
</dbReference>
<dbReference type="PANTHER" id="PTHR44757:SF2">
    <property type="entry name" value="BIOFILM ARCHITECTURE MAINTENANCE PROTEIN MBAA"/>
    <property type="match status" value="1"/>
</dbReference>
<dbReference type="FunFam" id="3.20.20.450:FF:000001">
    <property type="entry name" value="Cyclic di-GMP phosphodiesterase yahA"/>
    <property type="match status" value="1"/>
</dbReference>
<dbReference type="Proteomes" id="UP001139353">
    <property type="component" value="Unassembled WGS sequence"/>
</dbReference>
<dbReference type="GO" id="GO:0000160">
    <property type="term" value="P:phosphorelay signal transduction system"/>
    <property type="evidence" value="ECO:0007669"/>
    <property type="project" value="InterPro"/>
</dbReference>
<dbReference type="Gene3D" id="3.40.50.2300">
    <property type="match status" value="2"/>
</dbReference>
<dbReference type="InterPro" id="IPR035965">
    <property type="entry name" value="PAS-like_dom_sf"/>
</dbReference>
<evidence type="ECO:0000259" key="4">
    <source>
        <dbReference type="PROSITE" id="PS50112"/>
    </source>
</evidence>
<keyword evidence="2" id="KW-0597">Phosphoprotein</keyword>
<dbReference type="SMART" id="SM00052">
    <property type="entry name" value="EAL"/>
    <property type="match status" value="1"/>
</dbReference>
<evidence type="ECO:0000313" key="8">
    <source>
        <dbReference type="EMBL" id="MCK9684814.1"/>
    </source>
</evidence>
<dbReference type="SMART" id="SM00267">
    <property type="entry name" value="GGDEF"/>
    <property type="match status" value="1"/>
</dbReference>
<feature type="modified residue" description="4-aspartylphosphate" evidence="2">
    <location>
        <position position="193"/>
    </location>
</feature>
<dbReference type="Pfam" id="PF00563">
    <property type="entry name" value="EAL"/>
    <property type="match status" value="1"/>
</dbReference>
<dbReference type="Gene3D" id="3.20.20.450">
    <property type="entry name" value="EAL domain"/>
    <property type="match status" value="1"/>
</dbReference>
<dbReference type="Gene3D" id="3.30.70.270">
    <property type="match status" value="1"/>
</dbReference>
<dbReference type="InterPro" id="IPR013655">
    <property type="entry name" value="PAS_fold_3"/>
</dbReference>
<evidence type="ECO:0000259" key="7">
    <source>
        <dbReference type="PROSITE" id="PS50887"/>
    </source>
</evidence>